<gene>
    <name evidence="1" type="ORF">SDC9_42722</name>
</gene>
<name>A0A644VZG1_9ZZZZ</name>
<organism evidence="1">
    <name type="scientific">bioreactor metagenome</name>
    <dbReference type="NCBI Taxonomy" id="1076179"/>
    <lineage>
        <taxon>unclassified sequences</taxon>
        <taxon>metagenomes</taxon>
        <taxon>ecological metagenomes</taxon>
    </lineage>
</organism>
<reference evidence="1" key="1">
    <citation type="submission" date="2019-08" db="EMBL/GenBank/DDBJ databases">
        <authorList>
            <person name="Kucharzyk K."/>
            <person name="Murdoch R.W."/>
            <person name="Higgins S."/>
            <person name="Loffler F."/>
        </authorList>
    </citation>
    <scope>NUCLEOTIDE SEQUENCE</scope>
</reference>
<sequence length="56" mass="6557">MLDPQVQIELLKRSWDLAALEARKYQDLAVQRERLIDIFDKTYTPLATILNKPLNS</sequence>
<comment type="caution">
    <text evidence="1">The sequence shown here is derived from an EMBL/GenBank/DDBJ whole genome shotgun (WGS) entry which is preliminary data.</text>
</comment>
<dbReference type="AlphaFoldDB" id="A0A644VZG1"/>
<protein>
    <submittedName>
        <fullName evidence="1">Uncharacterized protein</fullName>
    </submittedName>
</protein>
<evidence type="ECO:0000313" key="1">
    <source>
        <dbReference type="EMBL" id="MPL96540.1"/>
    </source>
</evidence>
<dbReference type="EMBL" id="VSSQ01000513">
    <property type="protein sequence ID" value="MPL96540.1"/>
    <property type="molecule type" value="Genomic_DNA"/>
</dbReference>
<accession>A0A644VZG1</accession>
<proteinExistence type="predicted"/>